<evidence type="ECO:0000256" key="1">
    <source>
        <dbReference type="ARBA" id="ARBA00022737"/>
    </source>
</evidence>
<keyword evidence="1" id="KW-0677">Repeat</keyword>
<dbReference type="GO" id="GO:0003723">
    <property type="term" value="F:RNA binding"/>
    <property type="evidence" value="ECO:0007669"/>
    <property type="project" value="InterPro"/>
</dbReference>
<dbReference type="Pfam" id="PF01535">
    <property type="entry name" value="PPR"/>
    <property type="match status" value="6"/>
</dbReference>
<dbReference type="PANTHER" id="PTHR47926">
    <property type="entry name" value="PENTATRICOPEPTIDE REPEAT-CONTAINING PROTEIN"/>
    <property type="match status" value="1"/>
</dbReference>
<evidence type="ECO:0000256" key="2">
    <source>
        <dbReference type="ARBA" id="ARBA00061659"/>
    </source>
</evidence>
<dbReference type="Pfam" id="PF20431">
    <property type="entry name" value="E_motif"/>
    <property type="match status" value="1"/>
</dbReference>
<dbReference type="NCBIfam" id="TIGR00756">
    <property type="entry name" value="PPR"/>
    <property type="match status" value="4"/>
</dbReference>
<dbReference type="Proteomes" id="UP000594263">
    <property type="component" value="Unplaced"/>
</dbReference>
<dbReference type="InterPro" id="IPR046848">
    <property type="entry name" value="E_motif"/>
</dbReference>
<accession>A0A7N0RAL5</accession>
<dbReference type="Gramene" id="Kaladp0006s0082.2.v1.1">
    <property type="protein sequence ID" value="Kaladp0006s0082.2.v1.1.CDS.1"/>
    <property type="gene ID" value="Kaladp0006s0082.v1.1"/>
</dbReference>
<evidence type="ECO:0000313" key="5">
    <source>
        <dbReference type="Proteomes" id="UP000594263"/>
    </source>
</evidence>
<name>A0A7N0RAL5_KALFE</name>
<feature type="repeat" description="PPR" evidence="3">
    <location>
        <begin position="180"/>
        <end position="214"/>
    </location>
</feature>
<dbReference type="GO" id="GO:0009451">
    <property type="term" value="P:RNA modification"/>
    <property type="evidence" value="ECO:0007669"/>
    <property type="project" value="InterPro"/>
</dbReference>
<evidence type="ECO:0000313" key="4">
    <source>
        <dbReference type="EnsemblPlants" id="Kaladp0006s0082.1.v1.1.CDS.1"/>
    </source>
</evidence>
<dbReference type="InterPro" id="IPR011990">
    <property type="entry name" value="TPR-like_helical_dom_sf"/>
</dbReference>
<protein>
    <recommendedName>
        <fullName evidence="6">Pentatricopeptide repeat-containing protein</fullName>
    </recommendedName>
</protein>
<reference evidence="4" key="1">
    <citation type="submission" date="2021-01" db="UniProtKB">
        <authorList>
            <consortium name="EnsemblPlants"/>
        </authorList>
    </citation>
    <scope>IDENTIFICATION</scope>
</reference>
<dbReference type="EnsemblPlants" id="Kaladp0006s0082.3.v1.1">
    <property type="protein sequence ID" value="Kaladp0006s0082.3.v1.1.CDS.1"/>
    <property type="gene ID" value="Kaladp0006s0082.v1.1"/>
</dbReference>
<dbReference type="Gramene" id="Kaladp0006s0082.3.v1.1">
    <property type="protein sequence ID" value="Kaladp0006s0082.3.v1.1.CDS.1"/>
    <property type="gene ID" value="Kaladp0006s0082.v1.1"/>
</dbReference>
<dbReference type="EnsemblPlants" id="Kaladp0006s0082.4.v1.1">
    <property type="protein sequence ID" value="Kaladp0006s0082.4.v1.1.CDS.1"/>
    <property type="gene ID" value="Kaladp0006s0082.v1.1"/>
</dbReference>
<dbReference type="EnsemblPlants" id="Kaladp0006s0082.2.v1.1">
    <property type="protein sequence ID" value="Kaladp0006s0082.2.v1.1.CDS.1"/>
    <property type="gene ID" value="Kaladp0006s0082.v1.1"/>
</dbReference>
<dbReference type="AlphaFoldDB" id="A0A7N0RAL5"/>
<dbReference type="InterPro" id="IPR046960">
    <property type="entry name" value="PPR_At4g14850-like_plant"/>
</dbReference>
<sequence length="495" mass="54816">MKEVVTTSLIKQCKTLNHLAQIHAQITTQTLNLTNPLLLPTLLQSFTSLIPNPPPQTPLRQRLLSYANSLFHQIHGPATFSYNNLTRACTLLSAQSQALRIFTRMRLLGLPPDSHTFPFVLSASARIGSACLVPALHCQAFKFGFLIDLFVVNNLVHAYAAGAEAVWDAWKVFDESPQRDAVSYNAMIDGFVKSGDLVRAREVFDGMPERESVSWGTMLAGYAASDQCAEAIRLFNRMLGEDGVSPDNVALVAVMSACARLGEVEQGKLVHDYIIRTRIQVDVYLCTALVDLYAKCGDIEMSIKIFESCYDRNLFTWNSMLVGLAMHGHCQTCLDYFSRMVESGIRPDGVSFLAVLVACSHSGLVEDARQLFRDMELVFNVPKEHKHYGCMADLLARAGLIEEANEMIDGMQEGGNLFAWGGLLGGCRTHQNITIAEKAAKNVVTLYPEDGGVYAIMVNVYANAERWDEVEGVRRLMRAKRVKRNAGRSVIHMSG</sequence>
<dbReference type="Gramene" id="Kaladp0006s0082.1.v1.1">
    <property type="protein sequence ID" value="Kaladp0006s0082.1.v1.1.CDS.1"/>
    <property type="gene ID" value="Kaladp0006s0082.v1.1"/>
</dbReference>
<keyword evidence="5" id="KW-1185">Reference proteome</keyword>
<comment type="similarity">
    <text evidence="2">Belongs to the PPR family. PCMP-E subfamily.</text>
</comment>
<dbReference type="OMA" id="MIEAMPM"/>
<dbReference type="PROSITE" id="PS51375">
    <property type="entry name" value="PPR"/>
    <property type="match status" value="2"/>
</dbReference>
<dbReference type="SUPFAM" id="SSF48452">
    <property type="entry name" value="TPR-like"/>
    <property type="match status" value="1"/>
</dbReference>
<dbReference type="Gene3D" id="1.25.40.10">
    <property type="entry name" value="Tetratricopeptide repeat domain"/>
    <property type="match status" value="3"/>
</dbReference>
<dbReference type="FunFam" id="1.25.40.10:FF:000348">
    <property type="entry name" value="Pentatricopeptide repeat-containing protein chloroplastic"/>
    <property type="match status" value="1"/>
</dbReference>
<evidence type="ECO:0000256" key="3">
    <source>
        <dbReference type="PROSITE-ProRule" id="PRU00708"/>
    </source>
</evidence>
<dbReference type="Gramene" id="Kaladp0006s0082.4.v1.1">
    <property type="protein sequence ID" value="Kaladp0006s0082.4.v1.1.CDS.1"/>
    <property type="gene ID" value="Kaladp0006s0082.v1.1"/>
</dbReference>
<dbReference type="InterPro" id="IPR002885">
    <property type="entry name" value="PPR_rpt"/>
</dbReference>
<dbReference type="FunFam" id="1.25.40.10:FF:000212">
    <property type="entry name" value="Pentatricopeptide repeat-containing protein At2g03380, mitochondrial"/>
    <property type="match status" value="1"/>
</dbReference>
<organism evidence="4 5">
    <name type="scientific">Kalanchoe fedtschenkoi</name>
    <name type="common">Lavender scallops</name>
    <name type="synonym">South American air plant</name>
    <dbReference type="NCBI Taxonomy" id="63787"/>
    <lineage>
        <taxon>Eukaryota</taxon>
        <taxon>Viridiplantae</taxon>
        <taxon>Streptophyta</taxon>
        <taxon>Embryophyta</taxon>
        <taxon>Tracheophyta</taxon>
        <taxon>Spermatophyta</taxon>
        <taxon>Magnoliopsida</taxon>
        <taxon>eudicotyledons</taxon>
        <taxon>Gunneridae</taxon>
        <taxon>Pentapetalae</taxon>
        <taxon>Saxifragales</taxon>
        <taxon>Crassulaceae</taxon>
        <taxon>Kalanchoe</taxon>
    </lineage>
</organism>
<evidence type="ECO:0008006" key="6">
    <source>
        <dbReference type="Google" id="ProtNLM"/>
    </source>
</evidence>
<feature type="repeat" description="PPR" evidence="3">
    <location>
        <begin position="313"/>
        <end position="347"/>
    </location>
</feature>
<proteinExistence type="inferred from homology"/>
<dbReference type="EnsemblPlants" id="Kaladp0006s0082.1.v1.1">
    <property type="protein sequence ID" value="Kaladp0006s0082.1.v1.1.CDS.1"/>
    <property type="gene ID" value="Kaladp0006s0082.v1.1"/>
</dbReference>
<dbReference type="PANTHER" id="PTHR47926:SF436">
    <property type="entry name" value="PENTATRICOPEPTIDE REPEAT-CONTAINING PROTEIN ELI1, CHLOROPLASTIC-LIKE ISOFORM X2"/>
    <property type="match status" value="1"/>
</dbReference>